<feature type="active site" description="Charge relay system" evidence="8">
    <location>
        <position position="289"/>
    </location>
</feature>
<evidence type="ECO:0000313" key="15">
    <source>
        <dbReference type="RefSeq" id="XP_008234331.1"/>
    </source>
</evidence>
<feature type="domain" description="Subtilisin-like protease fibronectin type-III" evidence="13">
    <location>
        <begin position="737"/>
        <end position="835"/>
    </location>
</feature>
<dbReference type="Proteomes" id="UP000694861">
    <property type="component" value="Linkage group LG5"/>
</dbReference>
<dbReference type="InterPro" id="IPR041469">
    <property type="entry name" value="Subtilisin-like_FN3"/>
</dbReference>
<protein>
    <submittedName>
        <fullName evidence="15">Subtilisin-like protease SBT1.3</fullName>
    </submittedName>
</protein>
<feature type="domain" description="Peptidase S8/S53" evidence="10">
    <location>
        <begin position="208"/>
        <end position="663"/>
    </location>
</feature>
<name>A0ABM0P4N0_PRUMU</name>
<evidence type="ECO:0000259" key="12">
    <source>
        <dbReference type="Pfam" id="PF05922"/>
    </source>
</evidence>
<reference evidence="15" key="2">
    <citation type="submission" date="2025-08" db="UniProtKB">
        <authorList>
            <consortium name="RefSeq"/>
        </authorList>
    </citation>
    <scope>IDENTIFICATION</scope>
</reference>
<dbReference type="InterPro" id="IPR010259">
    <property type="entry name" value="S8pro/Inhibitor_I9"/>
</dbReference>
<evidence type="ECO:0000259" key="10">
    <source>
        <dbReference type="Pfam" id="PF00082"/>
    </source>
</evidence>
<evidence type="ECO:0000256" key="8">
    <source>
        <dbReference type="PROSITE-ProRule" id="PRU01240"/>
    </source>
</evidence>
<evidence type="ECO:0000313" key="14">
    <source>
        <dbReference type="Proteomes" id="UP000694861"/>
    </source>
</evidence>
<dbReference type="PRINTS" id="PR00723">
    <property type="entry name" value="SUBTILISIN"/>
</dbReference>
<evidence type="ECO:0000256" key="4">
    <source>
        <dbReference type="ARBA" id="ARBA00022670"/>
    </source>
</evidence>
<keyword evidence="7 8" id="KW-0720">Serine protease</keyword>
<evidence type="ECO:0000256" key="6">
    <source>
        <dbReference type="ARBA" id="ARBA00022801"/>
    </source>
</evidence>
<keyword evidence="14" id="KW-1185">Reference proteome</keyword>
<gene>
    <name evidence="15" type="primary">LOC103333291</name>
</gene>
<evidence type="ECO:0000256" key="3">
    <source>
        <dbReference type="ARBA" id="ARBA00022525"/>
    </source>
</evidence>
<feature type="active site" description="Charge relay system" evidence="8">
    <location>
        <position position="622"/>
    </location>
</feature>
<dbReference type="InterPro" id="IPR000209">
    <property type="entry name" value="Peptidase_S8/S53_dom"/>
</dbReference>
<dbReference type="InterPro" id="IPR045051">
    <property type="entry name" value="SBT"/>
</dbReference>
<dbReference type="CDD" id="cd04852">
    <property type="entry name" value="Peptidases_S8_3"/>
    <property type="match status" value="1"/>
</dbReference>
<proteinExistence type="inferred from homology"/>
<keyword evidence="9" id="KW-0472">Membrane</keyword>
<evidence type="ECO:0000256" key="9">
    <source>
        <dbReference type="SAM" id="Phobius"/>
    </source>
</evidence>
<dbReference type="PROSITE" id="PS00138">
    <property type="entry name" value="SUBTILASE_SER"/>
    <property type="match status" value="1"/>
</dbReference>
<dbReference type="Gene3D" id="2.60.40.2310">
    <property type="match status" value="1"/>
</dbReference>
<dbReference type="PROSITE" id="PS51892">
    <property type="entry name" value="SUBTILASE"/>
    <property type="match status" value="1"/>
</dbReference>
<dbReference type="GeneID" id="103333291"/>
<evidence type="ECO:0000256" key="1">
    <source>
        <dbReference type="ARBA" id="ARBA00004613"/>
    </source>
</evidence>
<comment type="subcellular location">
    <subcellularLocation>
        <location evidence="1">Secreted</location>
    </subcellularLocation>
</comment>
<dbReference type="PANTHER" id="PTHR10795">
    <property type="entry name" value="PROPROTEIN CONVERTASE SUBTILISIN/KEXIN"/>
    <property type="match status" value="1"/>
</dbReference>
<dbReference type="SUPFAM" id="SSF54897">
    <property type="entry name" value="Protease propeptides/inhibitors"/>
    <property type="match status" value="1"/>
</dbReference>
<feature type="active site" description="Charge relay system" evidence="8">
    <location>
        <position position="216"/>
    </location>
</feature>
<feature type="transmembrane region" description="Helical" evidence="9">
    <location>
        <begin position="70"/>
        <end position="87"/>
    </location>
</feature>
<feature type="domain" description="Inhibitor I9" evidence="12">
    <location>
        <begin position="95"/>
        <end position="181"/>
    </location>
</feature>
<dbReference type="Pfam" id="PF17766">
    <property type="entry name" value="fn3_6"/>
    <property type="match status" value="1"/>
</dbReference>
<keyword evidence="4 8" id="KW-0645">Protease</keyword>
<accession>A0ABM0P4N0</accession>
<dbReference type="InterPro" id="IPR034197">
    <property type="entry name" value="Peptidases_S8_3"/>
</dbReference>
<dbReference type="InterPro" id="IPR036852">
    <property type="entry name" value="Peptidase_S8/S53_dom_sf"/>
</dbReference>
<dbReference type="InterPro" id="IPR037045">
    <property type="entry name" value="S8pro/Inhibitor_I9_sf"/>
</dbReference>
<dbReference type="Gene3D" id="3.40.50.200">
    <property type="entry name" value="Peptidase S8/S53 domain"/>
    <property type="match status" value="1"/>
</dbReference>
<dbReference type="Gene3D" id="3.50.30.30">
    <property type="match status" value="1"/>
</dbReference>
<dbReference type="Pfam" id="PF02225">
    <property type="entry name" value="PA"/>
    <property type="match status" value="1"/>
</dbReference>
<dbReference type="Gene3D" id="3.30.70.80">
    <property type="entry name" value="Peptidase S8 propeptide/proteinase inhibitor I9"/>
    <property type="match status" value="1"/>
</dbReference>
<dbReference type="InterPro" id="IPR023828">
    <property type="entry name" value="Peptidase_S8_Ser-AS"/>
</dbReference>
<comment type="similarity">
    <text evidence="2 8">Belongs to the peptidase S8 family.</text>
</comment>
<keyword evidence="6 8" id="KW-0378">Hydrolase</keyword>
<dbReference type="Pfam" id="PF00082">
    <property type="entry name" value="Peptidase_S8"/>
    <property type="match status" value="1"/>
</dbReference>
<dbReference type="RefSeq" id="XP_008234331.1">
    <property type="nucleotide sequence ID" value="XM_008236109.1"/>
</dbReference>
<evidence type="ECO:0000259" key="11">
    <source>
        <dbReference type="Pfam" id="PF02225"/>
    </source>
</evidence>
<keyword evidence="5" id="KW-0732">Signal</keyword>
<keyword evidence="3" id="KW-0964">Secreted</keyword>
<dbReference type="InterPro" id="IPR003137">
    <property type="entry name" value="PA_domain"/>
</dbReference>
<organism evidence="14 15">
    <name type="scientific">Prunus mume</name>
    <name type="common">Japanese apricot</name>
    <name type="synonym">Armeniaca mume</name>
    <dbReference type="NCBI Taxonomy" id="102107"/>
    <lineage>
        <taxon>Eukaryota</taxon>
        <taxon>Viridiplantae</taxon>
        <taxon>Streptophyta</taxon>
        <taxon>Embryophyta</taxon>
        <taxon>Tracheophyta</taxon>
        <taxon>Spermatophyta</taxon>
        <taxon>Magnoliopsida</taxon>
        <taxon>eudicotyledons</taxon>
        <taxon>Gunneridae</taxon>
        <taxon>Pentapetalae</taxon>
        <taxon>rosids</taxon>
        <taxon>fabids</taxon>
        <taxon>Rosales</taxon>
        <taxon>Rosaceae</taxon>
        <taxon>Amygdaloideae</taxon>
        <taxon>Amygdaleae</taxon>
        <taxon>Prunus</taxon>
    </lineage>
</organism>
<keyword evidence="9" id="KW-1133">Transmembrane helix</keyword>
<evidence type="ECO:0000256" key="5">
    <source>
        <dbReference type="ARBA" id="ARBA00022729"/>
    </source>
</evidence>
<dbReference type="CDD" id="cd02120">
    <property type="entry name" value="PA_subtilisin_like"/>
    <property type="match status" value="1"/>
</dbReference>
<dbReference type="SUPFAM" id="SSF52743">
    <property type="entry name" value="Subtilisin-like"/>
    <property type="match status" value="1"/>
</dbReference>
<evidence type="ECO:0000259" key="13">
    <source>
        <dbReference type="Pfam" id="PF17766"/>
    </source>
</evidence>
<sequence length="841" mass="90840">MKQPTIFIACTRCHNSKGLSLLSDISSLQIPFSSSSSLPTLLFLPYFILQGRTVLLPCLMKMAHQKPVKWLVLILTNCLFFSIAFSAKTQFAHKTYIVQMDKSAKPESFTNHLDWYSSKVNSIVFKPENEEDGGHNQERVIYAYQNAFHGVAARLSEEEAERLQEQDGVLAIFPDTKYQLHTTRSPLFLGLEPHDSTTNVWSQRVTDHDVIVGVLDTGVWPESQSFNDTGMSPVPARWKGACETGRGFSKHNCNKKIVGARIFYQGYEAATGKINEQTEFKSPRDQDGHGTHTAATVAGSPVRGANLLGYAHGTARGMAPGARIAAYKVCWVGGCFSSDILSAVDKAVADGVNVLSISLGGGVSAYYRDSLSIAAFGAMEMGVFVSCSAGNGGPDPVSLTNVSPWITTVGASTMDRDFPSTVKLGNGRTVTGVSLYKGTMMLSTNKQYPVVYMGNNSTSPDPSSLCLEGTLDRRVVAGKIVICDRGISPRVQKGQVVKDAGGVGMILANTAANGEELVADCHLVPAVAVGETEAKAIKHYALTSPRATATLAFLGTRTGVRPSPVVAAFSSRGPNFVSLEILKPDVVAPGVNILAAWTGALGPSSLPTDHRRVKFNILSGTSMSCPHVSGIAALLKARHPEWSPAAIKSALMTTAYVHDNTHKPLQDASAAEASTPYDHGAGHINPRKALDPGLVYDIEAQDYLEFLCTQRLTPMQLKVFTKYSNRSCKHSLASPGDLNYPAISVVFPERTNVSLLTLHRTVTNVGPPVSNYHAIVSPFKGAYVKVEPRTLKFTRANQKLSYKITFTTKSRQATPEFGGLVWKDGVHRVRSPIVIVWLPPL</sequence>
<keyword evidence="9" id="KW-0812">Transmembrane</keyword>
<dbReference type="Pfam" id="PF05922">
    <property type="entry name" value="Inhibitor_I9"/>
    <property type="match status" value="1"/>
</dbReference>
<evidence type="ECO:0000256" key="2">
    <source>
        <dbReference type="ARBA" id="ARBA00011073"/>
    </source>
</evidence>
<feature type="domain" description="PA" evidence="11">
    <location>
        <begin position="447"/>
        <end position="537"/>
    </location>
</feature>
<evidence type="ECO:0000256" key="7">
    <source>
        <dbReference type="ARBA" id="ARBA00022825"/>
    </source>
</evidence>
<reference evidence="14" key="1">
    <citation type="journal article" date="2012" name="Nat. Commun.">
        <title>The genome of Prunus mume.</title>
        <authorList>
            <person name="Zhang Q."/>
            <person name="Chen W."/>
            <person name="Sun L."/>
            <person name="Zhao F."/>
            <person name="Huang B."/>
            <person name="Yang W."/>
            <person name="Tao Y."/>
            <person name="Wang J."/>
            <person name="Yuan Z."/>
            <person name="Fan G."/>
            <person name="Xing Z."/>
            <person name="Han C."/>
            <person name="Pan H."/>
            <person name="Zhong X."/>
            <person name="Shi W."/>
            <person name="Liang X."/>
            <person name="Du D."/>
            <person name="Sun F."/>
            <person name="Xu Z."/>
            <person name="Hao R."/>
            <person name="Lv T."/>
            <person name="Lv Y."/>
            <person name="Zheng Z."/>
            <person name="Sun M."/>
            <person name="Luo L."/>
            <person name="Cai M."/>
            <person name="Gao Y."/>
            <person name="Wang J."/>
            <person name="Yin Y."/>
            <person name="Xu X."/>
            <person name="Cheng T."/>
            <person name="Wang J."/>
        </authorList>
    </citation>
    <scope>NUCLEOTIDE SEQUENCE [LARGE SCALE GENOMIC DNA]</scope>
</reference>
<dbReference type="InterPro" id="IPR015500">
    <property type="entry name" value="Peptidase_S8_subtilisin-rel"/>
</dbReference>